<evidence type="ECO:0000313" key="3">
    <source>
        <dbReference type="EMBL" id="GAA4812853.1"/>
    </source>
</evidence>
<organism evidence="3 4">
    <name type="scientific">Tomitella cavernea</name>
    <dbReference type="NCBI Taxonomy" id="1387982"/>
    <lineage>
        <taxon>Bacteria</taxon>
        <taxon>Bacillati</taxon>
        <taxon>Actinomycetota</taxon>
        <taxon>Actinomycetes</taxon>
        <taxon>Mycobacteriales</taxon>
        <taxon>Tomitella</taxon>
    </lineage>
</organism>
<feature type="domain" description="Metallo-beta-lactamase" evidence="2">
    <location>
        <begin position="54"/>
        <end position="270"/>
    </location>
</feature>
<evidence type="ECO:0000313" key="4">
    <source>
        <dbReference type="Proteomes" id="UP001500839"/>
    </source>
</evidence>
<proteinExistence type="predicted"/>
<evidence type="ECO:0000256" key="1">
    <source>
        <dbReference type="SAM" id="MobiDB-lite"/>
    </source>
</evidence>
<feature type="region of interest" description="Disordered" evidence="1">
    <location>
        <begin position="1"/>
        <end position="33"/>
    </location>
</feature>
<dbReference type="InterPro" id="IPR001279">
    <property type="entry name" value="Metallo-B-lactamas"/>
</dbReference>
<dbReference type="Gene3D" id="1.10.10.10">
    <property type="entry name" value="Winged helix-like DNA-binding domain superfamily/Winged helix DNA-binding domain"/>
    <property type="match status" value="1"/>
</dbReference>
<protein>
    <submittedName>
        <fullName evidence="3">MBL fold metallo-hydrolase</fullName>
    </submittedName>
</protein>
<dbReference type="InterPro" id="IPR036388">
    <property type="entry name" value="WH-like_DNA-bd_sf"/>
</dbReference>
<reference evidence="4" key="1">
    <citation type="journal article" date="2019" name="Int. J. Syst. Evol. Microbiol.">
        <title>The Global Catalogue of Microorganisms (GCM) 10K type strain sequencing project: providing services to taxonomists for standard genome sequencing and annotation.</title>
        <authorList>
            <consortium name="The Broad Institute Genomics Platform"/>
            <consortium name="The Broad Institute Genome Sequencing Center for Infectious Disease"/>
            <person name="Wu L."/>
            <person name="Ma J."/>
        </authorList>
    </citation>
    <scope>NUCLEOTIDE SEQUENCE [LARGE SCALE GENOMIC DNA]</scope>
    <source>
        <strain evidence="4">JCM 18542</strain>
    </source>
</reference>
<dbReference type="InterPro" id="IPR036866">
    <property type="entry name" value="RibonucZ/Hydroxyglut_hydro"/>
</dbReference>
<dbReference type="Proteomes" id="UP001500839">
    <property type="component" value="Unassembled WGS sequence"/>
</dbReference>
<dbReference type="EMBL" id="BAABKQ010000001">
    <property type="protein sequence ID" value="GAA4812853.1"/>
    <property type="molecule type" value="Genomic_DNA"/>
</dbReference>
<gene>
    <name evidence="3" type="ORF">GCM10023353_17150</name>
</gene>
<evidence type="ECO:0000259" key="2">
    <source>
        <dbReference type="SMART" id="SM00849"/>
    </source>
</evidence>
<dbReference type="PANTHER" id="PTHR23131:SF4">
    <property type="entry name" value="METALLO-BETA-LACTAMASE SUPERFAMILY POTEIN"/>
    <property type="match status" value="1"/>
</dbReference>
<dbReference type="PANTHER" id="PTHR23131">
    <property type="entry name" value="ENDORIBONUCLEASE LACTB2"/>
    <property type="match status" value="1"/>
</dbReference>
<dbReference type="Gene3D" id="3.60.15.10">
    <property type="entry name" value="Ribonuclease Z/Hydroxyacylglutathione hydrolase-like"/>
    <property type="match status" value="1"/>
</dbReference>
<keyword evidence="4" id="KW-1185">Reference proteome</keyword>
<comment type="caution">
    <text evidence="3">The sequence shown here is derived from an EMBL/GenBank/DDBJ whole genome shotgun (WGS) entry which is preliminary data.</text>
</comment>
<dbReference type="SMART" id="SM00849">
    <property type="entry name" value="Lactamase_B"/>
    <property type="match status" value="1"/>
</dbReference>
<dbReference type="InterPro" id="IPR050662">
    <property type="entry name" value="Sec-metab_biosynth-thioest"/>
</dbReference>
<sequence>MALMQAGQDTNAGAGQDPVREDGPRQAGGADTGAVDLGDGVWQLAVPFPNPLKATLVYAMESPGGLILVDAGWDGEQSWAGLTSAVEATGHAMADIEGVVLTHFHPDHTGLCGRVREASGAWIAMHDSDFHTFDLMTGSRDAAWLDEQTANLRAAGASEEDLAAFREGSEMTPPTTRASRPDRLLADDEKIPLAGRTLRTVWTPGHTPGHVCFALDSADMVFTGDHVLQKTTPHVGNFVFPLEERDALDEFMQSQRRIAAMGITRAFGAHGTPIADLAGRSAQLLAHHEERLDDLCRDLENGALTLWQIAARMQWYRPWNELPVMGKQMALSEAAAHLRYLVGDGRVVQLPASDPVRFAIAGGA</sequence>
<dbReference type="SUPFAM" id="SSF56281">
    <property type="entry name" value="Metallo-hydrolase/oxidoreductase"/>
    <property type="match status" value="1"/>
</dbReference>
<dbReference type="Pfam" id="PF00753">
    <property type="entry name" value="Lactamase_B"/>
    <property type="match status" value="1"/>
</dbReference>
<name>A0ABP9CK03_9ACTN</name>
<accession>A0ABP9CK03</accession>